<comment type="caution">
    <text evidence="10">The sequence shown here is derived from an EMBL/GenBank/DDBJ whole genome shotgun (WGS) entry which is preliminary data.</text>
</comment>
<feature type="transmembrane region" description="Helical" evidence="7">
    <location>
        <begin position="226"/>
        <end position="248"/>
    </location>
</feature>
<dbReference type="SUPFAM" id="SSF161098">
    <property type="entry name" value="MetI-like"/>
    <property type="match status" value="1"/>
</dbReference>
<feature type="transmembrane region" description="Helical" evidence="7">
    <location>
        <begin position="192"/>
        <end position="214"/>
    </location>
</feature>
<dbReference type="CDD" id="cd06261">
    <property type="entry name" value="TM_PBP2"/>
    <property type="match status" value="1"/>
</dbReference>
<accession>A0ABU3HAK2</accession>
<evidence type="ECO:0000313" key="11">
    <source>
        <dbReference type="Proteomes" id="UP001248709"/>
    </source>
</evidence>
<feature type="transmembrane region" description="Helical" evidence="7">
    <location>
        <begin position="7"/>
        <end position="28"/>
    </location>
</feature>
<feature type="domain" description="ABC transmembrane type-1" evidence="9">
    <location>
        <begin position="63"/>
        <end position="248"/>
    </location>
</feature>
<evidence type="ECO:0000256" key="8">
    <source>
        <dbReference type="SAM" id="MobiDB-lite"/>
    </source>
</evidence>
<feature type="compositionally biased region" description="Basic and acidic residues" evidence="8">
    <location>
        <begin position="326"/>
        <end position="335"/>
    </location>
</feature>
<comment type="similarity">
    <text evidence="7">Belongs to the binding-protein-dependent transport system permease family.</text>
</comment>
<proteinExistence type="inferred from homology"/>
<feature type="transmembrane region" description="Helical" evidence="7">
    <location>
        <begin position="103"/>
        <end position="123"/>
    </location>
</feature>
<keyword evidence="2 7" id="KW-0813">Transport</keyword>
<dbReference type="Gene3D" id="1.10.3720.10">
    <property type="entry name" value="MetI-like"/>
    <property type="match status" value="1"/>
</dbReference>
<organism evidence="10 11">
    <name type="scientific">Paenibacillus forsythiae</name>
    <dbReference type="NCBI Taxonomy" id="365616"/>
    <lineage>
        <taxon>Bacteria</taxon>
        <taxon>Bacillati</taxon>
        <taxon>Bacillota</taxon>
        <taxon>Bacilli</taxon>
        <taxon>Bacillales</taxon>
        <taxon>Paenibacillaceae</taxon>
        <taxon>Paenibacillus</taxon>
    </lineage>
</organism>
<sequence length="360" mass="38142">MTTRNIPVLLLVCLRLSGIALLCILWEVLPRSGLVNPTFFPPLSAVLQEIAALLRDQHLLGHTIATLWRVVAGIALAALLAVPAGAILGYWLPGLAAGLNPLFRILAQVNPFSLMTVFLLFFGIGEKAKLIIVAWVAFWPLLHHVIVGVQNIDADLLKAARSMGTSPSRLFLRIILPGASPSILLGVRTSIILLLAILVAGEMLGGLAGLGWLLHWSSNYYSSPYATTPIFAVGLCISLIGVALSAVLRKLERDLFFWKPLESAWSAAPAPRTPRSRLNRIFAVTVLSAMLLLLVAGGASTSRLSKTNGSFSGEGDVPPPTSGDGHSGHMSHEHSLPAAGHSGHSGHTAPSDSPVQSGHP</sequence>
<dbReference type="RefSeq" id="WP_312001040.1">
    <property type="nucleotide sequence ID" value="NZ_JAUSUY010000008.1"/>
</dbReference>
<dbReference type="Proteomes" id="UP001248709">
    <property type="component" value="Unassembled WGS sequence"/>
</dbReference>
<evidence type="ECO:0000313" key="10">
    <source>
        <dbReference type="EMBL" id="MDT3426720.1"/>
    </source>
</evidence>
<feature type="transmembrane region" description="Helical" evidence="7">
    <location>
        <begin position="281"/>
        <end position="299"/>
    </location>
</feature>
<name>A0ABU3HAK2_9BACL</name>
<dbReference type="InterPro" id="IPR000515">
    <property type="entry name" value="MetI-like"/>
</dbReference>
<keyword evidence="11" id="KW-1185">Reference proteome</keyword>
<keyword evidence="5 7" id="KW-1133">Transmembrane helix</keyword>
<feature type="transmembrane region" description="Helical" evidence="7">
    <location>
        <begin position="34"/>
        <end position="54"/>
    </location>
</feature>
<comment type="subcellular location">
    <subcellularLocation>
        <location evidence="1 7">Cell membrane</location>
        <topology evidence="1 7">Multi-pass membrane protein</topology>
    </subcellularLocation>
</comment>
<gene>
    <name evidence="10" type="ORF">J2Z22_002254</name>
</gene>
<dbReference type="PROSITE" id="PS50928">
    <property type="entry name" value="ABC_TM1"/>
    <property type="match status" value="1"/>
</dbReference>
<feature type="transmembrane region" description="Helical" evidence="7">
    <location>
        <begin position="170"/>
        <end position="187"/>
    </location>
</feature>
<evidence type="ECO:0000256" key="6">
    <source>
        <dbReference type="ARBA" id="ARBA00023136"/>
    </source>
</evidence>
<evidence type="ECO:0000256" key="2">
    <source>
        <dbReference type="ARBA" id="ARBA00022448"/>
    </source>
</evidence>
<feature type="transmembrane region" description="Helical" evidence="7">
    <location>
        <begin position="66"/>
        <end position="91"/>
    </location>
</feature>
<keyword evidence="4 7" id="KW-0812">Transmembrane</keyword>
<feature type="region of interest" description="Disordered" evidence="8">
    <location>
        <begin position="306"/>
        <end position="360"/>
    </location>
</feature>
<evidence type="ECO:0000256" key="7">
    <source>
        <dbReference type="RuleBase" id="RU363032"/>
    </source>
</evidence>
<evidence type="ECO:0000256" key="5">
    <source>
        <dbReference type="ARBA" id="ARBA00022989"/>
    </source>
</evidence>
<feature type="compositionally biased region" description="Polar residues" evidence="8">
    <location>
        <begin position="348"/>
        <end position="360"/>
    </location>
</feature>
<feature type="transmembrane region" description="Helical" evidence="7">
    <location>
        <begin position="130"/>
        <end position="150"/>
    </location>
</feature>
<dbReference type="EMBL" id="JAUSUY010000008">
    <property type="protein sequence ID" value="MDT3426720.1"/>
    <property type="molecule type" value="Genomic_DNA"/>
</dbReference>
<reference evidence="10 11" key="1">
    <citation type="submission" date="2023-07" db="EMBL/GenBank/DDBJ databases">
        <title>Genomic Encyclopedia of Type Strains, Phase IV (KMG-IV): sequencing the most valuable type-strain genomes for metagenomic binning, comparative biology and taxonomic classification.</title>
        <authorList>
            <person name="Goeker M."/>
        </authorList>
    </citation>
    <scope>NUCLEOTIDE SEQUENCE [LARGE SCALE GENOMIC DNA]</scope>
    <source>
        <strain evidence="10 11">T98</strain>
    </source>
</reference>
<dbReference type="PANTHER" id="PTHR30151">
    <property type="entry name" value="ALKANE SULFONATE ABC TRANSPORTER-RELATED, MEMBRANE SUBUNIT"/>
    <property type="match status" value="1"/>
</dbReference>
<keyword evidence="3" id="KW-1003">Cell membrane</keyword>
<keyword evidence="6 7" id="KW-0472">Membrane</keyword>
<dbReference type="PANTHER" id="PTHR30151:SF0">
    <property type="entry name" value="ABC TRANSPORTER PERMEASE PROTEIN MJ0413-RELATED"/>
    <property type="match status" value="1"/>
</dbReference>
<evidence type="ECO:0000256" key="3">
    <source>
        <dbReference type="ARBA" id="ARBA00022475"/>
    </source>
</evidence>
<evidence type="ECO:0000256" key="4">
    <source>
        <dbReference type="ARBA" id="ARBA00022692"/>
    </source>
</evidence>
<evidence type="ECO:0000259" key="9">
    <source>
        <dbReference type="PROSITE" id="PS50928"/>
    </source>
</evidence>
<protein>
    <submittedName>
        <fullName evidence="10">NitT/TauT family transport system permease protein</fullName>
    </submittedName>
</protein>
<evidence type="ECO:0000256" key="1">
    <source>
        <dbReference type="ARBA" id="ARBA00004651"/>
    </source>
</evidence>
<dbReference type="InterPro" id="IPR035906">
    <property type="entry name" value="MetI-like_sf"/>
</dbReference>
<dbReference type="Pfam" id="PF00528">
    <property type="entry name" value="BPD_transp_1"/>
    <property type="match status" value="1"/>
</dbReference>